<feature type="domain" description="Guanylate cyclase" evidence="17">
    <location>
        <begin position="412"/>
        <end position="541"/>
    </location>
</feature>
<keyword evidence="10" id="KW-0456">Lyase</keyword>
<comment type="cofactor">
    <cofactor evidence="1">
        <name>heme</name>
        <dbReference type="ChEBI" id="CHEBI:30413"/>
    </cofactor>
</comment>
<evidence type="ECO:0000256" key="8">
    <source>
        <dbReference type="ARBA" id="ARBA00023004"/>
    </source>
</evidence>
<dbReference type="CDD" id="cd07302">
    <property type="entry name" value="CHD"/>
    <property type="match status" value="1"/>
</dbReference>
<dbReference type="InterPro" id="IPR038158">
    <property type="entry name" value="H-NOX_domain_sf"/>
</dbReference>
<evidence type="ECO:0000256" key="6">
    <source>
        <dbReference type="ARBA" id="ARBA00022723"/>
    </source>
</evidence>
<dbReference type="Gene3D" id="3.30.70.1230">
    <property type="entry name" value="Nucleotide cyclase"/>
    <property type="match status" value="1"/>
</dbReference>
<keyword evidence="4" id="KW-0963">Cytoplasm</keyword>
<evidence type="ECO:0000256" key="11">
    <source>
        <dbReference type="ARBA" id="ARBA00023293"/>
    </source>
</evidence>
<feature type="region of interest" description="Disordered" evidence="16">
    <location>
        <begin position="589"/>
        <end position="616"/>
    </location>
</feature>
<evidence type="ECO:0000313" key="18">
    <source>
        <dbReference type="EMBL" id="GAU88896.1"/>
    </source>
</evidence>
<comment type="subcellular location">
    <subcellularLocation>
        <location evidence="2">Cytoplasm</location>
    </subcellularLocation>
</comment>
<dbReference type="GO" id="GO:0019934">
    <property type="term" value="P:cGMP-mediated signaling"/>
    <property type="evidence" value="ECO:0007669"/>
    <property type="project" value="TreeGrafter"/>
</dbReference>
<dbReference type="EC" id="4.6.1.2" evidence="3"/>
<dbReference type="SMART" id="SM00044">
    <property type="entry name" value="CYCc"/>
    <property type="match status" value="1"/>
</dbReference>
<dbReference type="OrthoDB" id="6127067at2759"/>
<protein>
    <recommendedName>
        <fullName evidence="13">Guanylate cyclase soluble subunit beta-1</fullName>
        <ecNumber evidence="3">4.6.1.2</ecNumber>
    </recommendedName>
    <alternativeName>
        <fullName evidence="14">Guanylate cyclase soluble subunit beta-3</fullName>
    </alternativeName>
    <alternativeName>
        <fullName evidence="15">Soluble guanylate cyclase small subunit</fullName>
    </alternativeName>
</protein>
<evidence type="ECO:0000256" key="3">
    <source>
        <dbReference type="ARBA" id="ARBA00012202"/>
    </source>
</evidence>
<dbReference type="SUPFAM" id="SSF111126">
    <property type="entry name" value="Ligand-binding domain in the NO signalling and Golgi transport"/>
    <property type="match status" value="1"/>
</dbReference>
<evidence type="ECO:0000256" key="5">
    <source>
        <dbReference type="ARBA" id="ARBA00022617"/>
    </source>
</evidence>
<keyword evidence="8" id="KW-0408">Iron</keyword>
<keyword evidence="9" id="KW-0342">GTP-binding</keyword>
<evidence type="ECO:0000256" key="4">
    <source>
        <dbReference type="ARBA" id="ARBA00022490"/>
    </source>
</evidence>
<dbReference type="GO" id="GO:0005525">
    <property type="term" value="F:GTP binding"/>
    <property type="evidence" value="ECO:0007669"/>
    <property type="project" value="UniProtKB-KW"/>
</dbReference>
<evidence type="ECO:0000256" key="1">
    <source>
        <dbReference type="ARBA" id="ARBA00001971"/>
    </source>
</evidence>
<dbReference type="AlphaFoldDB" id="A0A1D1UGX3"/>
<dbReference type="Gene3D" id="3.90.1520.10">
    <property type="entry name" value="H-NOX domain"/>
    <property type="match status" value="1"/>
</dbReference>
<evidence type="ECO:0000256" key="9">
    <source>
        <dbReference type="ARBA" id="ARBA00023134"/>
    </source>
</evidence>
<keyword evidence="6" id="KW-0479">Metal-binding</keyword>
<name>A0A1D1UGX3_RAMVA</name>
<evidence type="ECO:0000256" key="15">
    <source>
        <dbReference type="ARBA" id="ARBA00043208"/>
    </source>
</evidence>
<dbReference type="GO" id="GO:0004383">
    <property type="term" value="F:guanylate cyclase activity"/>
    <property type="evidence" value="ECO:0007669"/>
    <property type="project" value="UniProtKB-EC"/>
</dbReference>
<keyword evidence="7" id="KW-0547">Nucleotide-binding</keyword>
<evidence type="ECO:0000256" key="10">
    <source>
        <dbReference type="ARBA" id="ARBA00023239"/>
    </source>
</evidence>
<evidence type="ECO:0000256" key="14">
    <source>
        <dbReference type="ARBA" id="ARBA00041698"/>
    </source>
</evidence>
<dbReference type="InterPro" id="IPR011644">
    <property type="entry name" value="Heme_NO-bd"/>
</dbReference>
<dbReference type="InterPro" id="IPR029787">
    <property type="entry name" value="Nucleotide_cyclase"/>
</dbReference>
<dbReference type="GO" id="GO:0070482">
    <property type="term" value="P:response to oxygen levels"/>
    <property type="evidence" value="ECO:0007669"/>
    <property type="project" value="TreeGrafter"/>
</dbReference>
<evidence type="ECO:0000256" key="13">
    <source>
        <dbReference type="ARBA" id="ARBA00039698"/>
    </source>
</evidence>
<evidence type="ECO:0000256" key="16">
    <source>
        <dbReference type="SAM" id="MobiDB-lite"/>
    </source>
</evidence>
<dbReference type="Pfam" id="PF07700">
    <property type="entry name" value="HNOB"/>
    <property type="match status" value="1"/>
</dbReference>
<dbReference type="SUPFAM" id="SSF55073">
    <property type="entry name" value="Nucleotide cyclase"/>
    <property type="match status" value="1"/>
</dbReference>
<evidence type="ECO:0000259" key="17">
    <source>
        <dbReference type="PROSITE" id="PS50125"/>
    </source>
</evidence>
<keyword evidence="19" id="KW-1185">Reference proteome</keyword>
<organism evidence="18 19">
    <name type="scientific">Ramazzottius varieornatus</name>
    <name type="common">Water bear</name>
    <name type="synonym">Tardigrade</name>
    <dbReference type="NCBI Taxonomy" id="947166"/>
    <lineage>
        <taxon>Eukaryota</taxon>
        <taxon>Metazoa</taxon>
        <taxon>Ecdysozoa</taxon>
        <taxon>Tardigrada</taxon>
        <taxon>Eutardigrada</taxon>
        <taxon>Parachela</taxon>
        <taxon>Hypsibioidea</taxon>
        <taxon>Ramazzottiidae</taxon>
        <taxon>Ramazzottius</taxon>
    </lineage>
</organism>
<dbReference type="PANTHER" id="PTHR45655:SF2">
    <property type="entry name" value="GUANYLATE CYCLASE SOLUBLE SUBUNIT BETA-1"/>
    <property type="match status" value="1"/>
</dbReference>
<evidence type="ECO:0000313" key="19">
    <source>
        <dbReference type="Proteomes" id="UP000186922"/>
    </source>
</evidence>
<dbReference type="InterPro" id="IPR024096">
    <property type="entry name" value="NO_sig/Golgi_transp_ligand-bd"/>
</dbReference>
<evidence type="ECO:0000256" key="7">
    <source>
        <dbReference type="ARBA" id="ARBA00022741"/>
    </source>
</evidence>
<evidence type="ECO:0000256" key="12">
    <source>
        <dbReference type="ARBA" id="ARBA00037442"/>
    </source>
</evidence>
<dbReference type="Proteomes" id="UP000186922">
    <property type="component" value="Unassembled WGS sequence"/>
</dbReference>
<dbReference type="GO" id="GO:0046872">
    <property type="term" value="F:metal ion binding"/>
    <property type="evidence" value="ECO:0007669"/>
    <property type="project" value="UniProtKB-KW"/>
</dbReference>
<comment type="function">
    <text evidence="12">Mediates responses to nitric oxide (NO) by catalyzing the biosynthesis of the signaling molecule cGMP.</text>
</comment>
<dbReference type="PANTHER" id="PTHR45655">
    <property type="entry name" value="GUANYLATE CYCLASE SOLUBLE SUBUNIT BETA-2"/>
    <property type="match status" value="1"/>
</dbReference>
<keyword evidence="5" id="KW-0349">Heme</keyword>
<dbReference type="PROSITE" id="PS50125">
    <property type="entry name" value="GUANYLATE_CYCLASE_2"/>
    <property type="match status" value="1"/>
</dbReference>
<keyword evidence="11" id="KW-0141">cGMP biosynthesis</keyword>
<dbReference type="Pfam" id="PF07701">
    <property type="entry name" value="HNOBA"/>
    <property type="match status" value="1"/>
</dbReference>
<dbReference type="STRING" id="947166.A0A1D1UGX3"/>
<evidence type="ECO:0000256" key="2">
    <source>
        <dbReference type="ARBA" id="ARBA00004496"/>
    </source>
</evidence>
<proteinExistence type="predicted"/>
<accession>A0A1D1UGX3</accession>
<dbReference type="GO" id="GO:0008074">
    <property type="term" value="C:guanylate cyclase complex, soluble"/>
    <property type="evidence" value="ECO:0007669"/>
    <property type="project" value="TreeGrafter"/>
</dbReference>
<dbReference type="InterPro" id="IPR042463">
    <property type="entry name" value="HNOB_dom_associated_sf"/>
</dbReference>
<dbReference type="GO" id="GO:0020037">
    <property type="term" value="F:heme binding"/>
    <property type="evidence" value="ECO:0007669"/>
    <property type="project" value="InterPro"/>
</dbReference>
<reference evidence="18 19" key="1">
    <citation type="journal article" date="2016" name="Nat. Commun.">
        <title>Extremotolerant tardigrade genome and improved radiotolerance of human cultured cells by tardigrade-unique protein.</title>
        <authorList>
            <person name="Hashimoto T."/>
            <person name="Horikawa D.D."/>
            <person name="Saito Y."/>
            <person name="Kuwahara H."/>
            <person name="Kozuka-Hata H."/>
            <person name="Shin-I T."/>
            <person name="Minakuchi Y."/>
            <person name="Ohishi K."/>
            <person name="Motoyama A."/>
            <person name="Aizu T."/>
            <person name="Enomoto A."/>
            <person name="Kondo K."/>
            <person name="Tanaka S."/>
            <person name="Hara Y."/>
            <person name="Koshikawa S."/>
            <person name="Sagara H."/>
            <person name="Miura T."/>
            <person name="Yokobori S."/>
            <person name="Miyagawa K."/>
            <person name="Suzuki Y."/>
            <person name="Kubo T."/>
            <person name="Oyama M."/>
            <person name="Kohara Y."/>
            <person name="Fujiyama A."/>
            <person name="Arakawa K."/>
            <person name="Katayama T."/>
            <person name="Toyoda A."/>
            <person name="Kunieda T."/>
        </authorList>
    </citation>
    <scope>NUCLEOTIDE SEQUENCE [LARGE SCALE GENOMIC DNA]</scope>
    <source>
        <strain evidence="18 19">YOKOZUNA-1</strain>
    </source>
</reference>
<dbReference type="Gene3D" id="6.10.250.780">
    <property type="match status" value="1"/>
</dbReference>
<dbReference type="EMBL" id="BDGG01000001">
    <property type="protein sequence ID" value="GAU88896.1"/>
    <property type="molecule type" value="Genomic_DNA"/>
</dbReference>
<dbReference type="Pfam" id="PF00211">
    <property type="entry name" value="Guanylate_cyc"/>
    <property type="match status" value="1"/>
</dbReference>
<dbReference type="InterPro" id="IPR001054">
    <property type="entry name" value="A/G_cyclase"/>
</dbReference>
<dbReference type="InterPro" id="IPR011645">
    <property type="entry name" value="HNOB_dom_associated"/>
</dbReference>
<sequence length="699" mass="78291">MYGLINIIVEQLVTRKFGLETWELIKKQANIVGPFSMYERYEDSVTFDLVAAGEKILGVPATLILELFGGMFYEYCKEIGYDKLLYALGGTPMDFLEQLDGLHDHLSSTFVGYRAPSFRVTFEEDGDGTEFYLHYYSVRIGLSSVVKGVLKGAMKDLFGVTIEINEANDRAEEVGEVCFFIKIVATDKEGTHKKEGMGETVAVVNKNVIPSKEAISPESFSRLYPFHITFNRELEITSVGNVMKRLFPLGIVGGKIDELFQITRPRLDFNFASILAHINTVYVLLQNEATATKPLKIKGRMAFQWQYNVIIFLCSPNPTDLQDLYEMGVRLADIPLHDASKELMFMAENFAEEQEISKELEKMTNDLQAGFEKLEDEKKKTDQLIYSVVPPAIADDLRRKKPIPSKKYEDITLMFSTIDGFEAFSASHEPLDIVILLNSCYTIFDTILDPAIHPKIYKVETIADCYIVVSGCPQVVEDPANAVVELAMDLYAGCEKLFFGTENFHITVGIHSGEIVAGIIGSRMPRYCLFGDTINTTSRTKTYGKKSCINLTQSTYDRLQTSKQDISKMEFTFHDHVAMKGKPKPMPVWLLNRKDPNKASPPPPPAVQPESKSMDEDVKRNLAELVGNRNGSSYSLPGANTKLVETKPLVKQSSVETLVKNGKKPKRQVKSLLFTTTNGRKFLPCGPPKTNSSAVCCIL</sequence>
<gene>
    <name evidence="18" type="primary">RvY_01514-1</name>
    <name evidence="18" type="synonym">RvY_01514.1</name>
    <name evidence="18" type="ORF">RvY_01514</name>
</gene>
<dbReference type="Gene3D" id="3.30.450.260">
    <property type="entry name" value="Haem NO binding associated domain"/>
    <property type="match status" value="1"/>
</dbReference>
<comment type="caution">
    <text evidence="18">The sequence shown here is derived from an EMBL/GenBank/DDBJ whole genome shotgun (WGS) entry which is preliminary data.</text>
</comment>